<protein>
    <submittedName>
        <fullName evidence="2">Uncharacterized protein</fullName>
    </submittedName>
</protein>
<sequence length="92" mass="11128">MKRKKNFTMMKKMRVRIHRDEEFKNFETFEASKSGWNSSDIDGVHKFQTISCYRERIHPHPKTMNEIGWPINRQASSGQRWEMEDKPCHQKS</sequence>
<proteinExistence type="predicted"/>
<accession>A0AAV1R169</accession>
<feature type="compositionally biased region" description="Basic and acidic residues" evidence="1">
    <location>
        <begin position="81"/>
        <end position="92"/>
    </location>
</feature>
<dbReference type="Proteomes" id="UP001314170">
    <property type="component" value="Unassembled WGS sequence"/>
</dbReference>
<evidence type="ECO:0000256" key="1">
    <source>
        <dbReference type="SAM" id="MobiDB-lite"/>
    </source>
</evidence>
<comment type="caution">
    <text evidence="2">The sequence shown here is derived from an EMBL/GenBank/DDBJ whole genome shotgun (WGS) entry which is preliminary data.</text>
</comment>
<gene>
    <name evidence="2" type="ORF">DCAF_LOCUS5463</name>
</gene>
<organism evidence="2 3">
    <name type="scientific">Dovyalis caffra</name>
    <dbReference type="NCBI Taxonomy" id="77055"/>
    <lineage>
        <taxon>Eukaryota</taxon>
        <taxon>Viridiplantae</taxon>
        <taxon>Streptophyta</taxon>
        <taxon>Embryophyta</taxon>
        <taxon>Tracheophyta</taxon>
        <taxon>Spermatophyta</taxon>
        <taxon>Magnoliopsida</taxon>
        <taxon>eudicotyledons</taxon>
        <taxon>Gunneridae</taxon>
        <taxon>Pentapetalae</taxon>
        <taxon>rosids</taxon>
        <taxon>fabids</taxon>
        <taxon>Malpighiales</taxon>
        <taxon>Salicaceae</taxon>
        <taxon>Flacourtieae</taxon>
        <taxon>Dovyalis</taxon>
    </lineage>
</organism>
<reference evidence="2 3" key="1">
    <citation type="submission" date="2024-01" db="EMBL/GenBank/DDBJ databases">
        <authorList>
            <person name="Waweru B."/>
        </authorList>
    </citation>
    <scope>NUCLEOTIDE SEQUENCE [LARGE SCALE GENOMIC DNA]</scope>
</reference>
<name>A0AAV1R169_9ROSI</name>
<feature type="region of interest" description="Disordered" evidence="1">
    <location>
        <begin position="63"/>
        <end position="92"/>
    </location>
</feature>
<keyword evidence="3" id="KW-1185">Reference proteome</keyword>
<dbReference type="AlphaFoldDB" id="A0AAV1R169"/>
<evidence type="ECO:0000313" key="2">
    <source>
        <dbReference type="EMBL" id="CAK7327747.1"/>
    </source>
</evidence>
<evidence type="ECO:0000313" key="3">
    <source>
        <dbReference type="Proteomes" id="UP001314170"/>
    </source>
</evidence>
<dbReference type="EMBL" id="CAWUPB010000858">
    <property type="protein sequence ID" value="CAK7327747.1"/>
    <property type="molecule type" value="Genomic_DNA"/>
</dbReference>